<keyword evidence="8" id="KW-1185">Reference proteome</keyword>
<dbReference type="GO" id="GO:0019287">
    <property type="term" value="P:isopentenyl diphosphate biosynthetic process, mevalonate pathway"/>
    <property type="evidence" value="ECO:0007669"/>
    <property type="project" value="UniProtKB-UniPathway"/>
</dbReference>
<organism evidence="7 8">
    <name type="scientific">Cytospora mali</name>
    <name type="common">Apple Valsa canker fungus</name>
    <name type="synonym">Valsa mali</name>
    <dbReference type="NCBI Taxonomy" id="578113"/>
    <lineage>
        <taxon>Eukaryota</taxon>
        <taxon>Fungi</taxon>
        <taxon>Dikarya</taxon>
        <taxon>Ascomycota</taxon>
        <taxon>Pezizomycotina</taxon>
        <taxon>Sordariomycetes</taxon>
        <taxon>Sordariomycetidae</taxon>
        <taxon>Diaporthales</taxon>
        <taxon>Cytosporaceae</taxon>
        <taxon>Cytospora</taxon>
    </lineage>
</organism>
<feature type="compositionally biased region" description="Acidic residues" evidence="5">
    <location>
        <begin position="920"/>
        <end position="929"/>
    </location>
</feature>
<dbReference type="InterPro" id="IPR029057">
    <property type="entry name" value="PRTase-like"/>
</dbReference>
<dbReference type="Gene3D" id="3.40.462.20">
    <property type="match status" value="1"/>
</dbReference>
<gene>
    <name evidence="7" type="ORF">VP1G_09977</name>
</gene>
<dbReference type="SUPFAM" id="SSF56176">
    <property type="entry name" value="FAD-binding/transporter-associated domain-like"/>
    <property type="match status" value="1"/>
</dbReference>
<dbReference type="PANTHER" id="PTHR42973">
    <property type="entry name" value="BINDING OXIDOREDUCTASE, PUTATIVE (AFU_ORTHOLOGUE AFUA_1G17690)-RELATED"/>
    <property type="match status" value="1"/>
</dbReference>
<dbReference type="OrthoDB" id="363185at2759"/>
<dbReference type="Pfam" id="PF04275">
    <property type="entry name" value="P-mevalo_kinase"/>
    <property type="match status" value="1"/>
</dbReference>
<sequence>MATLESLKWALRQRATATASSPRQSLSDTQYSAGFDTLVQDSGHWMYKDFIIPQLSQLLDSSLFNSRSHISVLEIGPGPKSVFGYLPRRLRQKVRKYTAFEPNNLFYTRLEEWLRSTSMVESPLPCLESPPDIHRAPFVLEDGMVNGAGTGMGHGDERYDVILFCHSMYGISPKHRYIERALEMLVKPPQGGVVAVFRRDGVLQLDGLVCHRTASFPDGVIRVANDDEVLDCFAPFIAGFVMQDVDVDKATRLEWRKVCRALGRREEAHADHLLFSSPDFMVAFTQHAVTLPELTAQVPLAKEDRPIKNREARLHCPASIVMPTEVQHVQQCVRWARKYGVGLSVLGGGHSGHCLWPNVVSIDMNGFDQVHVLTAGENGGCSGSELGPLVVAEAGCKTGDIVRKAMAAGVTVPLGARPSVGAGLWLQGGIGHLARLHGLASDAIIGAILVSVESSQILCVGHVPSQHRPAGAIRPENESELLWAMKGAGTNFGIVVSVTFKSYAAPTYLVRNWVTPLRDNSEAQLRLSDFDQLVARKLPRNCSADAYLYWNAGQLHLGVTMFESSTTTAFETRTSTPASAILGPEDNTKVVDGVGLFETEMYVSGMHGGHGGGKTSSFKRCLFLKGIGSAQVADSLVSALETRPSPLCYLHLLQGGGAVGDVAADATAFGCRNWDFACVITGVWPRDQDGTEAARSVVRWVYNVAGDLLSLSSGVYGADLGPDPRDAALAAAAFGPNRPRLACLKKLSDPDHVLAYTCPLPKALLEQKQKLIILVTGESGAGKDYCAGVWASVFSRCTYRNLTARVVSISDATKQEYAAATGADLSRLLSNRVYKEQHRPALTAFFQEQVRLRPQLQEEHFLNVVYGAVDVDVLLITGMRDEAPVATLSHLVPDSRLLDVRVQASRQTRRVRRGRHEGDNDGDNNEDNNDDKNGRSNVTALDYHPSLIFDNDRTGNEAATRFAEQNLLPFFHEDLQRLTNMVRLVPDFPRPGVDFRHVLDISQQRGGLALCASLLQAHFTGDWAKVDAIVCCETGGFVYAPALASRVDVPLVLVREAGKLPPPTISVTKPSSYISSLATDGSNEKRFEMERDVVPRGASVVVVDDVLSTGETLCAVLQLLNKAGIGAVAGIMAVAEFPVHRGRELLRQRGFGRINIQSLLVFSES</sequence>
<evidence type="ECO:0000259" key="6">
    <source>
        <dbReference type="PROSITE" id="PS51387"/>
    </source>
</evidence>
<keyword evidence="7" id="KW-0328">Glycosyltransferase</keyword>
<dbReference type="Gene3D" id="3.40.50.2020">
    <property type="match status" value="1"/>
</dbReference>
<reference evidence="8" key="1">
    <citation type="submission" date="2014-12" db="EMBL/GenBank/DDBJ databases">
        <title>Genome Sequence of Valsa Canker Pathogens Uncovers a Specific Adaption of Colonization on Woody Bark.</title>
        <authorList>
            <person name="Yin Z."/>
            <person name="Liu H."/>
            <person name="Gao X."/>
            <person name="Li Z."/>
            <person name="Song N."/>
            <person name="Ke X."/>
            <person name="Dai Q."/>
            <person name="Wu Y."/>
            <person name="Sun Y."/>
            <person name="Xu J.-R."/>
            <person name="Kang Z.K."/>
            <person name="Wang L."/>
            <person name="Huang L."/>
        </authorList>
    </citation>
    <scope>NUCLEOTIDE SEQUENCE [LARGE SCALE GENOMIC DNA]</scope>
    <source>
        <strain evidence="8">SXYL134</strain>
    </source>
</reference>
<dbReference type="SUPFAM" id="SSF53271">
    <property type="entry name" value="PRTase-like"/>
    <property type="match status" value="1"/>
</dbReference>
<dbReference type="InterPro" id="IPR006094">
    <property type="entry name" value="Oxid_FAD_bind_N"/>
</dbReference>
<dbReference type="Pfam" id="PF00156">
    <property type="entry name" value="Pribosyltran"/>
    <property type="match status" value="1"/>
</dbReference>
<evidence type="ECO:0000256" key="2">
    <source>
        <dbReference type="ARBA" id="ARBA00022630"/>
    </source>
</evidence>
<evidence type="ECO:0000313" key="8">
    <source>
        <dbReference type="Proteomes" id="UP000078576"/>
    </source>
</evidence>
<dbReference type="Gene3D" id="3.30.465.10">
    <property type="match status" value="1"/>
</dbReference>
<evidence type="ECO:0000256" key="5">
    <source>
        <dbReference type="SAM" id="MobiDB-lite"/>
    </source>
</evidence>
<dbReference type="STRING" id="694573.A0A194VFR0"/>
<dbReference type="GO" id="GO:0004631">
    <property type="term" value="F:phosphomevalonate kinase activity"/>
    <property type="evidence" value="ECO:0007669"/>
    <property type="project" value="InterPro"/>
</dbReference>
<keyword evidence="4" id="KW-0560">Oxidoreductase</keyword>
<dbReference type="CDD" id="cd06223">
    <property type="entry name" value="PRTases_typeI"/>
    <property type="match status" value="1"/>
</dbReference>
<dbReference type="GO" id="GO:0016491">
    <property type="term" value="F:oxidoreductase activity"/>
    <property type="evidence" value="ECO:0007669"/>
    <property type="project" value="UniProtKB-KW"/>
</dbReference>
<name>A0A194VFR0_CYTMA</name>
<evidence type="ECO:0000256" key="4">
    <source>
        <dbReference type="ARBA" id="ARBA00023002"/>
    </source>
</evidence>
<dbReference type="GO" id="GO:0016757">
    <property type="term" value="F:glycosyltransferase activity"/>
    <property type="evidence" value="ECO:0007669"/>
    <property type="project" value="UniProtKB-KW"/>
</dbReference>
<evidence type="ECO:0000313" key="7">
    <source>
        <dbReference type="EMBL" id="KUI62847.1"/>
    </source>
</evidence>
<evidence type="ECO:0000256" key="3">
    <source>
        <dbReference type="ARBA" id="ARBA00022827"/>
    </source>
</evidence>
<dbReference type="Gene3D" id="3.40.50.300">
    <property type="entry name" value="P-loop containing nucleotide triphosphate hydrolases"/>
    <property type="match status" value="1"/>
</dbReference>
<dbReference type="PANTHER" id="PTHR42973:SF25">
    <property type="entry name" value="PHOSPHOMEVALONATE KINASE"/>
    <property type="match status" value="1"/>
</dbReference>
<dbReference type="PROSITE" id="PS51387">
    <property type="entry name" value="FAD_PCMH"/>
    <property type="match status" value="1"/>
</dbReference>
<dbReference type="GO" id="GO:0005737">
    <property type="term" value="C:cytoplasm"/>
    <property type="evidence" value="ECO:0007669"/>
    <property type="project" value="InterPro"/>
</dbReference>
<dbReference type="EMBL" id="KN714837">
    <property type="protein sequence ID" value="KUI62847.1"/>
    <property type="molecule type" value="Genomic_DNA"/>
</dbReference>
<dbReference type="GO" id="GO:0071949">
    <property type="term" value="F:FAD binding"/>
    <property type="evidence" value="ECO:0007669"/>
    <property type="project" value="InterPro"/>
</dbReference>
<comment type="similarity">
    <text evidence="1">Belongs to the oxygen-dependent FAD-linked oxidoreductase family.</text>
</comment>
<dbReference type="InterPro" id="IPR050416">
    <property type="entry name" value="FAD-linked_Oxidoreductase"/>
</dbReference>
<dbReference type="InterPro" id="IPR016166">
    <property type="entry name" value="FAD-bd_PCMH"/>
</dbReference>
<dbReference type="AlphaFoldDB" id="A0A194VFR0"/>
<protein>
    <submittedName>
        <fullName evidence="7">Adenine phosphoribosyltransferase</fullName>
    </submittedName>
</protein>
<dbReference type="GO" id="GO:0006695">
    <property type="term" value="P:cholesterol biosynthetic process"/>
    <property type="evidence" value="ECO:0007669"/>
    <property type="project" value="InterPro"/>
</dbReference>
<dbReference type="InterPro" id="IPR005919">
    <property type="entry name" value="Pmev_kin_anim"/>
</dbReference>
<dbReference type="Proteomes" id="UP000078576">
    <property type="component" value="Unassembled WGS sequence"/>
</dbReference>
<dbReference type="SUPFAM" id="SSF53335">
    <property type="entry name" value="S-adenosyl-L-methionine-dependent methyltransferases"/>
    <property type="match status" value="1"/>
</dbReference>
<dbReference type="InterPro" id="IPR029063">
    <property type="entry name" value="SAM-dependent_MTases_sf"/>
</dbReference>
<dbReference type="InterPro" id="IPR000836">
    <property type="entry name" value="PRTase_dom"/>
</dbReference>
<feature type="region of interest" description="Disordered" evidence="5">
    <location>
        <begin position="903"/>
        <end position="937"/>
    </location>
</feature>
<dbReference type="Gene3D" id="3.40.50.150">
    <property type="entry name" value="Vaccinia Virus protein VP39"/>
    <property type="match status" value="1"/>
</dbReference>
<keyword evidence="7" id="KW-0808">Transferase</keyword>
<dbReference type="InterPro" id="IPR027417">
    <property type="entry name" value="P-loop_NTPase"/>
</dbReference>
<keyword evidence="2" id="KW-0285">Flavoprotein</keyword>
<dbReference type="InterPro" id="IPR016169">
    <property type="entry name" value="FAD-bd_PCMH_sub2"/>
</dbReference>
<feature type="domain" description="FAD-binding PCMH-type" evidence="6">
    <location>
        <begin position="313"/>
        <end position="505"/>
    </location>
</feature>
<dbReference type="InterPro" id="IPR036318">
    <property type="entry name" value="FAD-bd_PCMH-like_sf"/>
</dbReference>
<accession>A0A194VFR0</accession>
<dbReference type="UniPathway" id="UPA00057">
    <property type="reaction ID" value="UER00099"/>
</dbReference>
<keyword evidence="3" id="KW-0274">FAD</keyword>
<evidence type="ECO:0000256" key="1">
    <source>
        <dbReference type="ARBA" id="ARBA00005466"/>
    </source>
</evidence>
<dbReference type="Pfam" id="PF01565">
    <property type="entry name" value="FAD_binding_4"/>
    <property type="match status" value="1"/>
</dbReference>
<proteinExistence type="inferred from homology"/>